<reference evidence="2" key="1">
    <citation type="journal article" date="2019" name="Int. J. Syst. Evol. Microbiol.">
        <title>The Global Catalogue of Microorganisms (GCM) 10K type strain sequencing project: providing services to taxonomists for standard genome sequencing and annotation.</title>
        <authorList>
            <consortium name="The Broad Institute Genomics Platform"/>
            <consortium name="The Broad Institute Genome Sequencing Center for Infectious Disease"/>
            <person name="Wu L."/>
            <person name="Ma J."/>
        </authorList>
    </citation>
    <scope>NUCLEOTIDE SEQUENCE [LARGE SCALE GENOMIC DNA]</scope>
    <source>
        <strain evidence="2">JCM 18053</strain>
    </source>
</reference>
<keyword evidence="2" id="KW-1185">Reference proteome</keyword>
<protein>
    <submittedName>
        <fullName evidence="1">Uncharacterized protein</fullName>
    </submittedName>
</protein>
<evidence type="ECO:0000313" key="2">
    <source>
        <dbReference type="Proteomes" id="UP001499852"/>
    </source>
</evidence>
<accession>A0ABP9P4M3</accession>
<evidence type="ECO:0000313" key="1">
    <source>
        <dbReference type="EMBL" id="GAA5140739.1"/>
    </source>
</evidence>
<name>A0ABP9P4M3_9BACT</name>
<dbReference type="EMBL" id="BAABIA010000004">
    <property type="protein sequence ID" value="GAA5140739.1"/>
    <property type="molecule type" value="Genomic_DNA"/>
</dbReference>
<sequence>MLKLRDFCKRGSENPRLKRFDSKKRSRLNWRYGAGVTANVPKTSFSPPFHPFRSPNYKRIWRRMHADCEGEKEVI</sequence>
<gene>
    <name evidence="1" type="ORF">GCM10023213_23770</name>
</gene>
<organism evidence="1 2">
    <name type="scientific">Prosthecobacter algae</name>
    <dbReference type="NCBI Taxonomy" id="1144682"/>
    <lineage>
        <taxon>Bacteria</taxon>
        <taxon>Pseudomonadati</taxon>
        <taxon>Verrucomicrobiota</taxon>
        <taxon>Verrucomicrobiia</taxon>
        <taxon>Verrucomicrobiales</taxon>
        <taxon>Verrucomicrobiaceae</taxon>
        <taxon>Prosthecobacter</taxon>
    </lineage>
</organism>
<comment type="caution">
    <text evidence="1">The sequence shown here is derived from an EMBL/GenBank/DDBJ whole genome shotgun (WGS) entry which is preliminary data.</text>
</comment>
<dbReference type="Proteomes" id="UP001499852">
    <property type="component" value="Unassembled WGS sequence"/>
</dbReference>
<proteinExistence type="predicted"/>